<evidence type="ECO:0000313" key="8">
    <source>
        <dbReference type="Proteomes" id="UP000477911"/>
    </source>
</evidence>
<keyword evidence="5" id="KW-0949">S-adenosyl-L-methionine</keyword>
<dbReference type="Gene3D" id="1.10.155.10">
    <property type="entry name" value="Chemotaxis receptor methyltransferase CheR, N-terminal domain"/>
    <property type="match status" value="1"/>
</dbReference>
<dbReference type="PRINTS" id="PR00996">
    <property type="entry name" value="CHERMTFRASE"/>
</dbReference>
<dbReference type="GO" id="GO:0032259">
    <property type="term" value="P:methylation"/>
    <property type="evidence" value="ECO:0007669"/>
    <property type="project" value="UniProtKB-KW"/>
</dbReference>
<evidence type="ECO:0000256" key="5">
    <source>
        <dbReference type="ARBA" id="ARBA00022691"/>
    </source>
</evidence>
<dbReference type="Pfam" id="PF03705">
    <property type="entry name" value="CheR_N"/>
    <property type="match status" value="1"/>
</dbReference>
<feature type="domain" description="CheR-type methyltransferase" evidence="6">
    <location>
        <begin position="1"/>
        <end position="280"/>
    </location>
</feature>
<comment type="catalytic activity">
    <reaction evidence="1">
        <text>L-glutamyl-[protein] + S-adenosyl-L-methionine = [protein]-L-glutamate 5-O-methyl ester + S-adenosyl-L-homocysteine</text>
        <dbReference type="Rhea" id="RHEA:24452"/>
        <dbReference type="Rhea" id="RHEA-COMP:10208"/>
        <dbReference type="Rhea" id="RHEA-COMP:10311"/>
        <dbReference type="ChEBI" id="CHEBI:29973"/>
        <dbReference type="ChEBI" id="CHEBI:57856"/>
        <dbReference type="ChEBI" id="CHEBI:59789"/>
        <dbReference type="ChEBI" id="CHEBI:82795"/>
        <dbReference type="EC" id="2.1.1.80"/>
    </reaction>
</comment>
<evidence type="ECO:0000313" key="7">
    <source>
        <dbReference type="EMBL" id="MXN20228.1"/>
    </source>
</evidence>
<accession>A0A6L7G9M3</accession>
<evidence type="ECO:0000256" key="2">
    <source>
        <dbReference type="ARBA" id="ARBA00012534"/>
    </source>
</evidence>
<evidence type="ECO:0000256" key="1">
    <source>
        <dbReference type="ARBA" id="ARBA00001541"/>
    </source>
</evidence>
<dbReference type="InterPro" id="IPR036804">
    <property type="entry name" value="CheR_N_sf"/>
</dbReference>
<dbReference type="EMBL" id="WUMU01000024">
    <property type="protein sequence ID" value="MXN20228.1"/>
    <property type="molecule type" value="Genomic_DNA"/>
</dbReference>
<dbReference type="InterPro" id="IPR022642">
    <property type="entry name" value="CheR_C"/>
</dbReference>
<dbReference type="InterPro" id="IPR022641">
    <property type="entry name" value="CheR_N"/>
</dbReference>
<reference evidence="7 8" key="1">
    <citation type="submission" date="2019-12" db="EMBL/GenBank/DDBJ databases">
        <authorList>
            <person name="Li M."/>
        </authorList>
    </citation>
    <scope>NUCLEOTIDE SEQUENCE [LARGE SCALE GENOMIC DNA]</scope>
    <source>
        <strain evidence="7 8">GBMRC 2024</strain>
    </source>
</reference>
<evidence type="ECO:0000256" key="4">
    <source>
        <dbReference type="ARBA" id="ARBA00022679"/>
    </source>
</evidence>
<dbReference type="PANTHER" id="PTHR24422:SF10">
    <property type="entry name" value="CHEMOTAXIS PROTEIN METHYLTRANSFERASE 2"/>
    <property type="match status" value="1"/>
</dbReference>
<keyword evidence="4" id="KW-0808">Transferase</keyword>
<dbReference type="RefSeq" id="WP_160896350.1">
    <property type="nucleotide sequence ID" value="NZ_WUMU01000024.1"/>
</dbReference>
<dbReference type="Proteomes" id="UP000477911">
    <property type="component" value="Unassembled WGS sequence"/>
</dbReference>
<protein>
    <recommendedName>
        <fullName evidence="2">protein-glutamate O-methyltransferase</fullName>
        <ecNumber evidence="2">2.1.1.80</ecNumber>
    </recommendedName>
</protein>
<dbReference type="EC" id="2.1.1.80" evidence="2"/>
<keyword evidence="8" id="KW-1185">Reference proteome</keyword>
<dbReference type="AlphaFoldDB" id="A0A6L7G9M3"/>
<organism evidence="7 8">
    <name type="scientific">Pseudooceanicola albus</name>
    <dbReference type="NCBI Taxonomy" id="2692189"/>
    <lineage>
        <taxon>Bacteria</taxon>
        <taxon>Pseudomonadati</taxon>
        <taxon>Pseudomonadota</taxon>
        <taxon>Alphaproteobacteria</taxon>
        <taxon>Rhodobacterales</taxon>
        <taxon>Paracoccaceae</taxon>
        <taxon>Pseudooceanicola</taxon>
    </lineage>
</organism>
<dbReference type="PANTHER" id="PTHR24422">
    <property type="entry name" value="CHEMOTAXIS PROTEIN METHYLTRANSFERASE"/>
    <property type="match status" value="1"/>
</dbReference>
<evidence type="ECO:0000259" key="6">
    <source>
        <dbReference type="PROSITE" id="PS50123"/>
    </source>
</evidence>
<dbReference type="Pfam" id="PF01739">
    <property type="entry name" value="CheR"/>
    <property type="match status" value="1"/>
</dbReference>
<dbReference type="PROSITE" id="PS50123">
    <property type="entry name" value="CHER"/>
    <property type="match status" value="1"/>
</dbReference>
<dbReference type="SUPFAM" id="SSF47757">
    <property type="entry name" value="Chemotaxis receptor methyltransferase CheR, N-terminal domain"/>
    <property type="match status" value="1"/>
</dbReference>
<dbReference type="SUPFAM" id="SSF53335">
    <property type="entry name" value="S-adenosyl-L-methionine-dependent methyltransferases"/>
    <property type="match status" value="1"/>
</dbReference>
<dbReference type="InterPro" id="IPR050903">
    <property type="entry name" value="Bact_Chemotaxis_MeTrfase"/>
</dbReference>
<dbReference type="Gene3D" id="3.40.50.150">
    <property type="entry name" value="Vaccinia Virus protein VP39"/>
    <property type="match status" value="1"/>
</dbReference>
<keyword evidence="3" id="KW-0489">Methyltransferase</keyword>
<evidence type="ECO:0000256" key="3">
    <source>
        <dbReference type="ARBA" id="ARBA00022603"/>
    </source>
</evidence>
<proteinExistence type="predicted"/>
<dbReference type="InterPro" id="IPR029063">
    <property type="entry name" value="SAM-dependent_MTases_sf"/>
</dbReference>
<dbReference type="InterPro" id="IPR000780">
    <property type="entry name" value="CheR_MeTrfase"/>
</dbReference>
<dbReference type="SMART" id="SM00138">
    <property type="entry name" value="MeTrc"/>
    <property type="match status" value="1"/>
</dbReference>
<gene>
    <name evidence="7" type="ORF">GR170_20520</name>
</gene>
<sequence length="280" mass="32236">MSVTALSAEDFGLFREYFYKKTGIEFDESKRYFVDKRILKRIEATGAPSFRDYFVKMRFEASQKEFQNIVNLMTVNETYFFREEHQFRCLTGPVLDEVVEIRRRRKGPIRILSLPCSTGEEPYSIALSLIADWPGLAQHDVELAGCDIDTEVLARARDGLYGARSVQHVPPAVLAQHFTAETGNRFRISEELRGAVDLFRMNLSNPEEARSLRNYDVIFCRNMLIYFDDTSRRMATDALYDALNPGGFLFLGHSESMSRISSLFTIRKFPQAIVYQRGLS</sequence>
<name>A0A6L7G9M3_9RHOB</name>
<comment type="caution">
    <text evidence="7">The sequence shown here is derived from an EMBL/GenBank/DDBJ whole genome shotgun (WGS) entry which is preliminary data.</text>
</comment>
<dbReference type="GO" id="GO:0008983">
    <property type="term" value="F:protein-glutamate O-methyltransferase activity"/>
    <property type="evidence" value="ECO:0007669"/>
    <property type="project" value="UniProtKB-EC"/>
</dbReference>